<accession>A0AAW0CB27</accession>
<protein>
    <submittedName>
        <fullName evidence="2">F-box domain-containing protein</fullName>
    </submittedName>
</protein>
<evidence type="ECO:0000256" key="1">
    <source>
        <dbReference type="SAM" id="Coils"/>
    </source>
</evidence>
<dbReference type="Gene3D" id="1.20.1280.50">
    <property type="match status" value="1"/>
</dbReference>
<comment type="caution">
    <text evidence="2">The sequence shown here is derived from an EMBL/GenBank/DDBJ whole genome shotgun (WGS) entry which is preliminary data.</text>
</comment>
<keyword evidence="3" id="KW-1185">Reference proteome</keyword>
<proteinExistence type="predicted"/>
<sequence length="394" mass="44363">MLGALKADRDRILEIRDRISELEQTIAALRDEQEAAQQRLDSYKYPVLTLPNEITSEIFIHFLGLPASEPPEIHSPHSPIRLTHICRKWRAVAIATPPLWKGLRVLVHPSRRELKGLPTLADMWLQRSGCCPLSIEFIGSIGKCGDELLSTFLSYSKRLQNLKLGLLPPRILPQIDSPMVLLRSLEFDFVGDSQVNELASWDMPELRTVALRGAESLEMVLPWEQLTSLSFHRIDPQICLPVLRKTPSLLFCTLDFNFGGYAYRPYTGSGIINLPALTSLVIQTHRREFFSTRILTDLVVPALQQLEVPESSLGEKPIDLLTSFISKSGCTPRKLFITDRKILVDGSNVTDQHYRSAFPSVVDFSSTIAPAHWDDSDAEDLDIEEFEGFGSESE</sequence>
<dbReference type="AlphaFoldDB" id="A0AAW0CB27"/>
<evidence type="ECO:0000313" key="2">
    <source>
        <dbReference type="EMBL" id="KAK7036091.1"/>
    </source>
</evidence>
<feature type="coiled-coil region" evidence="1">
    <location>
        <begin position="5"/>
        <end position="39"/>
    </location>
</feature>
<dbReference type="Proteomes" id="UP001362999">
    <property type="component" value="Unassembled WGS sequence"/>
</dbReference>
<keyword evidence="1" id="KW-0175">Coiled coil</keyword>
<gene>
    <name evidence="2" type="ORF">R3P38DRAFT_2910556</name>
</gene>
<name>A0AAW0CB27_9AGAR</name>
<reference evidence="2 3" key="1">
    <citation type="journal article" date="2024" name="J Genomics">
        <title>Draft genome sequencing and assembly of Favolaschia claudopus CIRM-BRFM 2984 isolated from oak limbs.</title>
        <authorList>
            <person name="Navarro D."/>
            <person name="Drula E."/>
            <person name="Chaduli D."/>
            <person name="Cazenave R."/>
            <person name="Ahrendt S."/>
            <person name="Wang J."/>
            <person name="Lipzen A."/>
            <person name="Daum C."/>
            <person name="Barry K."/>
            <person name="Grigoriev I.V."/>
            <person name="Favel A."/>
            <person name="Rosso M.N."/>
            <person name="Martin F."/>
        </authorList>
    </citation>
    <scope>NUCLEOTIDE SEQUENCE [LARGE SCALE GENOMIC DNA]</scope>
    <source>
        <strain evidence="2 3">CIRM-BRFM 2984</strain>
    </source>
</reference>
<evidence type="ECO:0000313" key="3">
    <source>
        <dbReference type="Proteomes" id="UP001362999"/>
    </source>
</evidence>
<organism evidence="2 3">
    <name type="scientific">Favolaschia claudopus</name>
    <dbReference type="NCBI Taxonomy" id="2862362"/>
    <lineage>
        <taxon>Eukaryota</taxon>
        <taxon>Fungi</taxon>
        <taxon>Dikarya</taxon>
        <taxon>Basidiomycota</taxon>
        <taxon>Agaricomycotina</taxon>
        <taxon>Agaricomycetes</taxon>
        <taxon>Agaricomycetidae</taxon>
        <taxon>Agaricales</taxon>
        <taxon>Marasmiineae</taxon>
        <taxon>Mycenaceae</taxon>
        <taxon>Favolaschia</taxon>
    </lineage>
</organism>
<dbReference type="EMBL" id="JAWWNJ010000019">
    <property type="protein sequence ID" value="KAK7036091.1"/>
    <property type="molecule type" value="Genomic_DNA"/>
</dbReference>